<name>A0ABR0A903_9CRUS</name>
<organism evidence="2 3">
    <name type="scientific">Daphnia magna</name>
    <dbReference type="NCBI Taxonomy" id="35525"/>
    <lineage>
        <taxon>Eukaryota</taxon>
        <taxon>Metazoa</taxon>
        <taxon>Ecdysozoa</taxon>
        <taxon>Arthropoda</taxon>
        <taxon>Crustacea</taxon>
        <taxon>Branchiopoda</taxon>
        <taxon>Diplostraca</taxon>
        <taxon>Cladocera</taxon>
        <taxon>Anomopoda</taxon>
        <taxon>Daphniidae</taxon>
        <taxon>Daphnia</taxon>
    </lineage>
</organism>
<proteinExistence type="predicted"/>
<keyword evidence="3" id="KW-1185">Reference proteome</keyword>
<reference evidence="2 3" key="1">
    <citation type="journal article" date="2023" name="Nucleic Acids Res.">
        <title>The hologenome of Daphnia magna reveals possible DNA methylation and microbiome-mediated evolution of the host genome.</title>
        <authorList>
            <person name="Chaturvedi A."/>
            <person name="Li X."/>
            <person name="Dhandapani V."/>
            <person name="Marshall H."/>
            <person name="Kissane S."/>
            <person name="Cuenca-Cambronero M."/>
            <person name="Asole G."/>
            <person name="Calvet F."/>
            <person name="Ruiz-Romero M."/>
            <person name="Marangio P."/>
            <person name="Guigo R."/>
            <person name="Rago D."/>
            <person name="Mirbahai L."/>
            <person name="Eastwood N."/>
            <person name="Colbourne J.K."/>
            <person name="Zhou J."/>
            <person name="Mallon E."/>
            <person name="Orsini L."/>
        </authorList>
    </citation>
    <scope>NUCLEOTIDE SEQUENCE [LARGE SCALE GENOMIC DNA]</scope>
    <source>
        <strain evidence="2">LRV0_1</strain>
    </source>
</reference>
<comment type="caution">
    <text evidence="2">The sequence shown here is derived from an EMBL/GenBank/DDBJ whole genome shotgun (WGS) entry which is preliminary data.</text>
</comment>
<feature type="signal peptide" evidence="1">
    <location>
        <begin position="1"/>
        <end position="18"/>
    </location>
</feature>
<evidence type="ECO:0000256" key="1">
    <source>
        <dbReference type="SAM" id="SignalP"/>
    </source>
</evidence>
<protein>
    <recommendedName>
        <fullName evidence="4">Secreted protein</fullName>
    </recommendedName>
</protein>
<gene>
    <name evidence="2" type="ORF">OUZ56_003523</name>
</gene>
<evidence type="ECO:0000313" key="2">
    <source>
        <dbReference type="EMBL" id="KAK4021612.1"/>
    </source>
</evidence>
<feature type="chain" id="PRO_5046577657" description="Secreted protein" evidence="1">
    <location>
        <begin position="19"/>
        <end position="74"/>
    </location>
</feature>
<dbReference type="Proteomes" id="UP001234178">
    <property type="component" value="Unassembled WGS sequence"/>
</dbReference>
<evidence type="ECO:0008006" key="4">
    <source>
        <dbReference type="Google" id="ProtNLM"/>
    </source>
</evidence>
<sequence length="74" mass="8481">MLLLDFLSIRSLIVQVSCLGKAFVCSNRCVVDHLSVSDLQNEQYKYRNIILDQRGLRESTLQFGVNLLNHDTLL</sequence>
<dbReference type="EMBL" id="JAOYFB010000036">
    <property type="protein sequence ID" value="KAK4021612.1"/>
    <property type="molecule type" value="Genomic_DNA"/>
</dbReference>
<keyword evidence="1" id="KW-0732">Signal</keyword>
<accession>A0ABR0A903</accession>
<evidence type="ECO:0000313" key="3">
    <source>
        <dbReference type="Proteomes" id="UP001234178"/>
    </source>
</evidence>